<dbReference type="AlphaFoldDB" id="A0A9P6TBZ2"/>
<accession>A0A9P6TBZ2</accession>
<organism evidence="1 2">
    <name type="scientific">Cronartium quercuum f. sp. fusiforme G11</name>
    <dbReference type="NCBI Taxonomy" id="708437"/>
    <lineage>
        <taxon>Eukaryota</taxon>
        <taxon>Fungi</taxon>
        <taxon>Dikarya</taxon>
        <taxon>Basidiomycota</taxon>
        <taxon>Pucciniomycotina</taxon>
        <taxon>Pucciniomycetes</taxon>
        <taxon>Pucciniales</taxon>
        <taxon>Coleosporiaceae</taxon>
        <taxon>Cronartium</taxon>
    </lineage>
</organism>
<name>A0A9P6TBZ2_9BASI</name>
<proteinExistence type="predicted"/>
<sequence>QKKAIKCVINVQHACAKARYEVTQSKPRIIERTIMATRLPITTHKLDNRHILHSGAFYSSEAH</sequence>
<dbReference type="Proteomes" id="UP000886653">
    <property type="component" value="Unassembled WGS sequence"/>
</dbReference>
<evidence type="ECO:0000313" key="1">
    <source>
        <dbReference type="EMBL" id="KAG0146140.1"/>
    </source>
</evidence>
<keyword evidence="2" id="KW-1185">Reference proteome</keyword>
<comment type="caution">
    <text evidence="1">The sequence shown here is derived from an EMBL/GenBank/DDBJ whole genome shotgun (WGS) entry which is preliminary data.</text>
</comment>
<evidence type="ECO:0000313" key="2">
    <source>
        <dbReference type="Proteomes" id="UP000886653"/>
    </source>
</evidence>
<feature type="non-terminal residue" evidence="1">
    <location>
        <position position="1"/>
    </location>
</feature>
<protein>
    <submittedName>
        <fullName evidence="1">Uncharacterized protein</fullName>
    </submittedName>
</protein>
<gene>
    <name evidence="1" type="ORF">CROQUDRAFT_44752</name>
</gene>
<dbReference type="EMBL" id="MU167265">
    <property type="protein sequence ID" value="KAG0146140.1"/>
    <property type="molecule type" value="Genomic_DNA"/>
</dbReference>
<reference evidence="1" key="1">
    <citation type="submission" date="2013-11" db="EMBL/GenBank/DDBJ databases">
        <title>Genome sequence of the fusiform rust pathogen reveals effectors for host alternation and coevolution with pine.</title>
        <authorList>
            <consortium name="DOE Joint Genome Institute"/>
            <person name="Smith K."/>
            <person name="Pendleton A."/>
            <person name="Kubisiak T."/>
            <person name="Anderson C."/>
            <person name="Salamov A."/>
            <person name="Aerts A."/>
            <person name="Riley R."/>
            <person name="Clum A."/>
            <person name="Lindquist E."/>
            <person name="Ence D."/>
            <person name="Campbell M."/>
            <person name="Kronenberg Z."/>
            <person name="Feau N."/>
            <person name="Dhillon B."/>
            <person name="Hamelin R."/>
            <person name="Burleigh J."/>
            <person name="Smith J."/>
            <person name="Yandell M."/>
            <person name="Nelson C."/>
            <person name="Grigoriev I."/>
            <person name="Davis J."/>
        </authorList>
    </citation>
    <scope>NUCLEOTIDE SEQUENCE</scope>
    <source>
        <strain evidence="1">G11</strain>
    </source>
</reference>